<dbReference type="AlphaFoldDB" id="A0AAN0J0S6"/>
<dbReference type="EnsemblMetazoa" id="XM_019995041.1">
    <property type="protein sequence ID" value="XP_019850600.1"/>
    <property type="gene ID" value="LOC109581182"/>
</dbReference>
<organism evidence="3 4">
    <name type="scientific">Amphimedon queenslandica</name>
    <name type="common">Sponge</name>
    <dbReference type="NCBI Taxonomy" id="400682"/>
    <lineage>
        <taxon>Eukaryota</taxon>
        <taxon>Metazoa</taxon>
        <taxon>Porifera</taxon>
        <taxon>Demospongiae</taxon>
        <taxon>Heteroscleromorpha</taxon>
        <taxon>Haplosclerida</taxon>
        <taxon>Niphatidae</taxon>
        <taxon>Amphimedon</taxon>
    </lineage>
</organism>
<evidence type="ECO:0000313" key="4">
    <source>
        <dbReference type="Proteomes" id="UP000007879"/>
    </source>
</evidence>
<keyword evidence="2" id="KW-1133">Transmembrane helix</keyword>
<feature type="transmembrane region" description="Helical" evidence="2">
    <location>
        <begin position="47"/>
        <end position="64"/>
    </location>
</feature>
<name>A0AAN0J0S6_AMPQE</name>
<feature type="transmembrane region" description="Helical" evidence="2">
    <location>
        <begin position="190"/>
        <end position="210"/>
    </location>
</feature>
<evidence type="ECO:0000256" key="1">
    <source>
        <dbReference type="SAM" id="MobiDB-lite"/>
    </source>
</evidence>
<feature type="region of interest" description="Disordered" evidence="1">
    <location>
        <begin position="373"/>
        <end position="396"/>
    </location>
</feature>
<evidence type="ECO:0000256" key="2">
    <source>
        <dbReference type="SAM" id="Phobius"/>
    </source>
</evidence>
<protein>
    <submittedName>
        <fullName evidence="3">Uncharacterized protein</fullName>
    </submittedName>
</protein>
<dbReference type="Proteomes" id="UP000007879">
    <property type="component" value="Unassembled WGS sequence"/>
</dbReference>
<feature type="transmembrane region" description="Helical" evidence="2">
    <location>
        <begin position="257"/>
        <end position="276"/>
    </location>
</feature>
<dbReference type="GeneID" id="109581182"/>
<keyword evidence="2" id="KW-0812">Transmembrane</keyword>
<sequence length="827" mass="94946">MEDISPGALQGGLELIKKIEKAKRGDLDEGEPSSKLLSRKEFQWDDIVKWLVGGIFGLTLLNLSTDFFRDYSVTCYTPNITARDYVAYINNYCYSSLPRTEYFTLFIIVHGFLIIGPHILWKTAFESKYNFFFDLVSSLDRLRESSNGEFSNKNFKIVTRLETELSNTIRIKLWRVFNFPPIYSGYLIKLVLQLLTASGSVVFSLCYFVDFSEMFVCPTAAQEEDIINDPKKWPIAETVTCVYPSLRFLSLLRYGDLILLSAIILSLVYGLLWTLLRHPTELGSKRVAEFSSQSNLHHDLYRPSQFWRDPFTPRIESDIDFLLLSLFQASSGQGVTFKQLQISQEMTKHYNKSSELLQLIVNHKSQMFRANRKRLQERAEQRAAAERERSEGTETEVQLVEVAEESDVDRASQATELFRQAGFKWPVKIDFHGAPRFEVETEHNKRFGLAEEQEKPPSKAEIKAIATKLHQERESYTDFFEALFQRTGVESTVSSPTAEQVTFAPECGPQRYGLLTEEVTLSQWTETLTDWSNQRGSIRILAKVLMDKENKDLASRLLSGELGNRKEDIKKDKSFQNRLYGFLQLVKSHKKGGREYRRLAIDISFDGFGCSFILAWSFETVCVLNFHSHYRNNKKQVIEDKLLNQVNIITVPIDYYSLPANEADNFDVALEDIFFMCPPENAEERAARRSGEGDQSDQYINLFTVGPITEESRKVTVNLLLERFNTASDIAKKCLMLAVRPLLINGVDVRSHFLRYIPPKDLFEPIEDEEGPIAEEQQSSIRTILDLRKAIGEASFIKVGDDEGLTCYCGDVECVIEMKLYRYTRAN</sequence>
<feature type="transmembrane region" description="Helical" evidence="2">
    <location>
        <begin position="102"/>
        <end position="121"/>
    </location>
</feature>
<dbReference type="RefSeq" id="XP_019850600.1">
    <property type="nucleotide sequence ID" value="XM_019995041.1"/>
</dbReference>
<dbReference type="KEGG" id="aqu:109581182"/>
<proteinExistence type="predicted"/>
<evidence type="ECO:0000313" key="3">
    <source>
        <dbReference type="EnsemblMetazoa" id="XP_019850600.1"/>
    </source>
</evidence>
<feature type="compositionally biased region" description="Basic and acidic residues" evidence="1">
    <location>
        <begin position="374"/>
        <end position="392"/>
    </location>
</feature>
<reference evidence="3" key="2">
    <citation type="submission" date="2024-06" db="UniProtKB">
        <authorList>
            <consortium name="EnsemblMetazoa"/>
        </authorList>
    </citation>
    <scope>IDENTIFICATION</scope>
</reference>
<keyword evidence="4" id="KW-1185">Reference proteome</keyword>
<accession>A0AAN0J0S6</accession>
<reference evidence="4" key="1">
    <citation type="journal article" date="2010" name="Nature">
        <title>The Amphimedon queenslandica genome and the evolution of animal complexity.</title>
        <authorList>
            <person name="Srivastava M."/>
            <person name="Simakov O."/>
            <person name="Chapman J."/>
            <person name="Fahey B."/>
            <person name="Gauthier M.E."/>
            <person name="Mitros T."/>
            <person name="Richards G.S."/>
            <person name="Conaco C."/>
            <person name="Dacre M."/>
            <person name="Hellsten U."/>
            <person name="Larroux C."/>
            <person name="Putnam N.H."/>
            <person name="Stanke M."/>
            <person name="Adamska M."/>
            <person name="Darling A."/>
            <person name="Degnan S.M."/>
            <person name="Oakley T.H."/>
            <person name="Plachetzki D.C."/>
            <person name="Zhai Y."/>
            <person name="Adamski M."/>
            <person name="Calcino A."/>
            <person name="Cummins S.F."/>
            <person name="Goodstein D.M."/>
            <person name="Harris C."/>
            <person name="Jackson D.J."/>
            <person name="Leys S.P."/>
            <person name="Shu S."/>
            <person name="Woodcroft B.J."/>
            <person name="Vervoort M."/>
            <person name="Kosik K.S."/>
            <person name="Manning G."/>
            <person name="Degnan B.M."/>
            <person name="Rokhsar D.S."/>
        </authorList>
    </citation>
    <scope>NUCLEOTIDE SEQUENCE [LARGE SCALE GENOMIC DNA]</scope>
</reference>
<keyword evidence="2" id="KW-0472">Membrane</keyword>